<accession>A0A8T4L5W1</accession>
<organism evidence="1 2">
    <name type="scientific">Candidatus Iainarchaeum sp</name>
    <dbReference type="NCBI Taxonomy" id="3101447"/>
    <lineage>
        <taxon>Archaea</taxon>
        <taxon>Candidatus Iainarchaeota</taxon>
        <taxon>Candidatus Iainarchaeia</taxon>
        <taxon>Candidatus Iainarchaeales</taxon>
        <taxon>Candidatus Iainarchaeaceae</taxon>
        <taxon>Candidatus Iainarchaeum</taxon>
    </lineage>
</organism>
<reference evidence="1" key="1">
    <citation type="submission" date="2021-03" db="EMBL/GenBank/DDBJ databases">
        <authorList>
            <person name="Jaffe A."/>
        </authorList>
    </citation>
    <scope>NUCLEOTIDE SEQUENCE</scope>
    <source>
        <strain evidence="1">RIFCSPLOWO2_01_FULL_58_19</strain>
    </source>
</reference>
<proteinExistence type="predicted"/>
<comment type="caution">
    <text evidence="1">The sequence shown here is derived from an EMBL/GenBank/DDBJ whole genome shotgun (WGS) entry which is preliminary data.</text>
</comment>
<name>A0A8T4L5W1_9ARCH</name>
<gene>
    <name evidence="1" type="ORF">J4203_00110</name>
</gene>
<protein>
    <recommendedName>
        <fullName evidence="3">Ankyrin repeat domain-containing protein</fullName>
    </recommendedName>
</protein>
<evidence type="ECO:0008006" key="3">
    <source>
        <dbReference type="Google" id="ProtNLM"/>
    </source>
</evidence>
<dbReference type="EMBL" id="JAGVWE010000002">
    <property type="protein sequence ID" value="MBS3062251.1"/>
    <property type="molecule type" value="Genomic_DNA"/>
</dbReference>
<evidence type="ECO:0000313" key="1">
    <source>
        <dbReference type="EMBL" id="MBS3062251.1"/>
    </source>
</evidence>
<dbReference type="Proteomes" id="UP000678237">
    <property type="component" value="Unassembled WGS sequence"/>
</dbReference>
<reference evidence="1" key="2">
    <citation type="submission" date="2021-05" db="EMBL/GenBank/DDBJ databases">
        <title>Protein family content uncovers lineage relationships and bacterial pathway maintenance mechanisms in DPANN archaea.</title>
        <authorList>
            <person name="Castelle C.J."/>
            <person name="Meheust R."/>
            <person name="Jaffe A.L."/>
            <person name="Seitz K."/>
            <person name="Gong X."/>
            <person name="Baker B.J."/>
            <person name="Banfield J.F."/>
        </authorList>
    </citation>
    <scope>NUCLEOTIDE SEQUENCE</scope>
    <source>
        <strain evidence="1">RIFCSPLOWO2_01_FULL_58_19</strain>
    </source>
</reference>
<dbReference type="AlphaFoldDB" id="A0A8T4L5W1"/>
<sequence length="164" mass="19009">MLPHVRPGLSLEEHLRHVNASRRVIFSLLPERLPPREGATAMHLARYQDTVATAQALLEHGIEWTPALARDFERAHQWSLEHQGRAIPPGSRTRTREMKAWARAVRSLIKRRQERSVSPEMVEQTLDYINESLQQLLGLRNYHFYQTARGKFTTMVQAAIRRSP</sequence>
<evidence type="ECO:0000313" key="2">
    <source>
        <dbReference type="Proteomes" id="UP000678237"/>
    </source>
</evidence>